<dbReference type="InterPro" id="IPR038190">
    <property type="entry name" value="SRI_sf"/>
</dbReference>
<reference evidence="4 5" key="1">
    <citation type="submission" date="2019-09" db="EMBL/GenBank/DDBJ databases">
        <title>Bird 10,000 Genomes (B10K) Project - Family phase.</title>
        <authorList>
            <person name="Zhang G."/>
        </authorList>
    </citation>
    <scope>NUCLEOTIDE SEQUENCE [LARGE SCALE GENOMIC DNA]</scope>
    <source>
        <strain evidence="4">B10K-LSUMZ-50683</strain>
        <tissue evidence="4">Muscle</tissue>
    </source>
</reference>
<dbReference type="InterPro" id="IPR042294">
    <property type="entry name" value="SETD2_animal"/>
</dbReference>
<keyword evidence="4" id="KW-0489">Methyltransferase</keyword>
<dbReference type="PANTHER" id="PTHR46711">
    <property type="entry name" value="HISTONE-LYSINE N-METHYLTRANSFERASE SETD2"/>
    <property type="match status" value="1"/>
</dbReference>
<evidence type="ECO:0000256" key="2">
    <source>
        <dbReference type="ARBA" id="ARBA00023242"/>
    </source>
</evidence>
<organism evidence="4 5">
    <name type="scientific">Casuarius casuarius</name>
    <name type="common">Southern cassowary</name>
    <name type="synonym">Struthio casuarius</name>
    <dbReference type="NCBI Taxonomy" id="8787"/>
    <lineage>
        <taxon>Eukaryota</taxon>
        <taxon>Metazoa</taxon>
        <taxon>Chordata</taxon>
        <taxon>Craniata</taxon>
        <taxon>Vertebrata</taxon>
        <taxon>Euteleostomi</taxon>
        <taxon>Archelosauria</taxon>
        <taxon>Archosauria</taxon>
        <taxon>Dinosauria</taxon>
        <taxon>Saurischia</taxon>
        <taxon>Theropoda</taxon>
        <taxon>Coelurosauria</taxon>
        <taxon>Aves</taxon>
        <taxon>Palaeognathae</taxon>
        <taxon>Casuariiformes</taxon>
        <taxon>Casuariidae</taxon>
        <taxon>Casuarius</taxon>
    </lineage>
</organism>
<feature type="non-terminal residue" evidence="4">
    <location>
        <position position="1"/>
    </location>
</feature>
<proteinExistence type="predicted"/>
<evidence type="ECO:0000259" key="3">
    <source>
        <dbReference type="Pfam" id="PF08236"/>
    </source>
</evidence>
<dbReference type="Proteomes" id="UP000524187">
    <property type="component" value="Unassembled WGS sequence"/>
</dbReference>
<keyword evidence="2" id="KW-0539">Nucleus</keyword>
<dbReference type="PANTHER" id="PTHR46711:SF1">
    <property type="entry name" value="HISTONE-LYSINE N-METHYLTRANSFERASE SETD2"/>
    <property type="match status" value="1"/>
</dbReference>
<evidence type="ECO:0000256" key="1">
    <source>
        <dbReference type="ARBA" id="ARBA00004123"/>
    </source>
</evidence>
<dbReference type="AlphaFoldDB" id="A0A7K8NS26"/>
<dbReference type="GO" id="GO:0046975">
    <property type="term" value="F:histone H3K36 methyltransferase activity"/>
    <property type="evidence" value="ECO:0007669"/>
    <property type="project" value="InterPro"/>
</dbReference>
<comment type="subcellular location">
    <subcellularLocation>
        <location evidence="1">Nucleus</location>
    </subcellularLocation>
</comment>
<keyword evidence="5" id="KW-1185">Reference proteome</keyword>
<dbReference type="GO" id="GO:0005634">
    <property type="term" value="C:nucleus"/>
    <property type="evidence" value="ECO:0007669"/>
    <property type="project" value="TreeGrafter"/>
</dbReference>
<feature type="domain" description="Set2 Rpb1 interacting" evidence="3">
    <location>
        <begin position="1"/>
        <end position="37"/>
    </location>
</feature>
<dbReference type="Gene3D" id="1.10.1740.100">
    <property type="entry name" value="Set2, Rpb1 interacting domain"/>
    <property type="match status" value="1"/>
</dbReference>
<dbReference type="InterPro" id="IPR013257">
    <property type="entry name" value="SRI"/>
</dbReference>
<protein>
    <submittedName>
        <fullName evidence="4">SETD2 methyltransferase</fullName>
    </submittedName>
</protein>
<dbReference type="GO" id="GO:0006355">
    <property type="term" value="P:regulation of DNA-templated transcription"/>
    <property type="evidence" value="ECO:0007669"/>
    <property type="project" value="InterPro"/>
</dbReference>
<dbReference type="Pfam" id="PF08236">
    <property type="entry name" value="SRI"/>
    <property type="match status" value="1"/>
</dbReference>
<sequence>MSQFIVQCLNPYRKPDCKVGRITTTEDFKHLARKVGHPGAAPRLASCSRP</sequence>
<dbReference type="GO" id="GO:0005694">
    <property type="term" value="C:chromosome"/>
    <property type="evidence" value="ECO:0007669"/>
    <property type="project" value="InterPro"/>
</dbReference>
<gene>
    <name evidence="4" type="primary">Setd2_1</name>
    <name evidence="4" type="ORF">CASCAS_R14859</name>
</gene>
<dbReference type="GO" id="GO:0032259">
    <property type="term" value="P:methylation"/>
    <property type="evidence" value="ECO:0007669"/>
    <property type="project" value="UniProtKB-KW"/>
</dbReference>
<evidence type="ECO:0000313" key="5">
    <source>
        <dbReference type="Proteomes" id="UP000524187"/>
    </source>
</evidence>
<evidence type="ECO:0000313" key="4">
    <source>
        <dbReference type="EMBL" id="NXE56027.1"/>
    </source>
</evidence>
<name>A0A7K8NS26_CASCA</name>
<keyword evidence="4" id="KW-0808">Transferase</keyword>
<feature type="non-terminal residue" evidence="4">
    <location>
        <position position="50"/>
    </location>
</feature>
<accession>A0A7K8NS26</accession>
<dbReference type="EMBL" id="VWPT01000299">
    <property type="protein sequence ID" value="NXE56027.1"/>
    <property type="molecule type" value="Genomic_DNA"/>
</dbReference>
<comment type="caution">
    <text evidence="4">The sequence shown here is derived from an EMBL/GenBank/DDBJ whole genome shotgun (WGS) entry which is preliminary data.</text>
</comment>